<evidence type="ECO:0000256" key="3">
    <source>
        <dbReference type="ARBA" id="ARBA00023002"/>
    </source>
</evidence>
<feature type="domain" description="Bacterial bifunctional deaminase-reductase C-terminal" evidence="5">
    <location>
        <begin position="50"/>
        <end position="251"/>
    </location>
</feature>
<evidence type="ECO:0000313" key="6">
    <source>
        <dbReference type="EMBL" id="NNH22968.1"/>
    </source>
</evidence>
<feature type="region of interest" description="Disordered" evidence="4">
    <location>
        <begin position="1"/>
        <end position="26"/>
    </location>
</feature>
<keyword evidence="7" id="KW-1185">Reference proteome</keyword>
<evidence type="ECO:0000313" key="7">
    <source>
        <dbReference type="Proteomes" id="UP000555552"/>
    </source>
</evidence>
<name>A0A849BZS6_9ACTN</name>
<dbReference type="EMBL" id="JABEMA010000085">
    <property type="protein sequence ID" value="NNH22968.1"/>
    <property type="molecule type" value="Genomic_DNA"/>
</dbReference>
<comment type="pathway">
    <text evidence="1">Cofactor biosynthesis; riboflavin biosynthesis.</text>
</comment>
<reference evidence="6 7" key="1">
    <citation type="submission" date="2020-05" db="EMBL/GenBank/DDBJ databases">
        <title>MicrobeNet Type strains.</title>
        <authorList>
            <person name="Nicholson A.C."/>
        </authorList>
    </citation>
    <scope>NUCLEOTIDE SEQUENCE [LARGE SCALE GENOMIC DNA]</scope>
    <source>
        <strain evidence="6 7">JCM 14547</strain>
    </source>
</reference>
<organism evidence="6 7">
    <name type="scientific">Pseudokineococcus marinus</name>
    <dbReference type="NCBI Taxonomy" id="351215"/>
    <lineage>
        <taxon>Bacteria</taxon>
        <taxon>Bacillati</taxon>
        <taxon>Actinomycetota</taxon>
        <taxon>Actinomycetes</taxon>
        <taxon>Kineosporiales</taxon>
        <taxon>Kineosporiaceae</taxon>
        <taxon>Pseudokineococcus</taxon>
    </lineage>
</organism>
<accession>A0A849BZS6</accession>
<dbReference type="InterPro" id="IPR050765">
    <property type="entry name" value="Riboflavin_Biosynth_HTPR"/>
</dbReference>
<evidence type="ECO:0000256" key="1">
    <source>
        <dbReference type="ARBA" id="ARBA00005104"/>
    </source>
</evidence>
<keyword evidence="2" id="KW-0521">NADP</keyword>
<gene>
    <name evidence="6" type="ORF">HLB09_07645</name>
</gene>
<protein>
    <submittedName>
        <fullName evidence="6">Pyrimidine reductase family protein</fullName>
    </submittedName>
</protein>
<dbReference type="InterPro" id="IPR002734">
    <property type="entry name" value="RibDG_C"/>
</dbReference>
<dbReference type="PANTHER" id="PTHR38011">
    <property type="entry name" value="DIHYDROFOLATE REDUCTASE FAMILY PROTEIN (AFU_ORTHOLOGUE AFUA_8G06820)"/>
    <property type="match status" value="1"/>
</dbReference>
<comment type="caution">
    <text evidence="6">The sequence shown here is derived from an EMBL/GenBank/DDBJ whole genome shotgun (WGS) entry which is preliminary data.</text>
</comment>
<dbReference type="PANTHER" id="PTHR38011:SF7">
    <property type="entry name" value="2,5-DIAMINO-6-RIBOSYLAMINO-4(3H)-PYRIMIDINONE 5'-PHOSPHATE REDUCTASE"/>
    <property type="match status" value="1"/>
</dbReference>
<dbReference type="Proteomes" id="UP000555552">
    <property type="component" value="Unassembled WGS sequence"/>
</dbReference>
<evidence type="ECO:0000256" key="2">
    <source>
        <dbReference type="ARBA" id="ARBA00022857"/>
    </source>
</evidence>
<dbReference type="RefSeq" id="WP_171202798.1">
    <property type="nucleotide sequence ID" value="NZ_BAAANP010000028.1"/>
</dbReference>
<sequence>MGLRLLHPPSLGAPREVAPAAGGAASPDAEDDLAALYAHDLPEPGRDARVRANLVTTLDGAAAGADGSSRSISGPTDLRVLVLLRSLADVVLVGAGTARSEGYGPLRVRASLAARRAGLGQAPAPALAVVTRSGRLPDAALARRDHGGAVLAVICASTGDDVLGRLRAVLGDDGVVVAGDDDVDLAAAVAALADRGLRRVLCEGGPALLRDVAAADLLDELCLTTSPLLVAGSGPRALVGPALTAHLDLASLLLADDGGGTLLGRWLVRR</sequence>
<dbReference type="Pfam" id="PF01872">
    <property type="entry name" value="RibD_C"/>
    <property type="match status" value="1"/>
</dbReference>
<dbReference type="GO" id="GO:0009231">
    <property type="term" value="P:riboflavin biosynthetic process"/>
    <property type="evidence" value="ECO:0007669"/>
    <property type="project" value="InterPro"/>
</dbReference>
<feature type="compositionally biased region" description="Low complexity" evidence="4">
    <location>
        <begin position="12"/>
        <end position="26"/>
    </location>
</feature>
<dbReference type="InterPro" id="IPR024072">
    <property type="entry name" value="DHFR-like_dom_sf"/>
</dbReference>
<evidence type="ECO:0000259" key="5">
    <source>
        <dbReference type="Pfam" id="PF01872"/>
    </source>
</evidence>
<evidence type="ECO:0000256" key="4">
    <source>
        <dbReference type="SAM" id="MobiDB-lite"/>
    </source>
</evidence>
<dbReference type="AlphaFoldDB" id="A0A849BZS6"/>
<proteinExistence type="predicted"/>
<dbReference type="Gene3D" id="3.40.430.10">
    <property type="entry name" value="Dihydrofolate Reductase, subunit A"/>
    <property type="match status" value="1"/>
</dbReference>
<keyword evidence="3" id="KW-0560">Oxidoreductase</keyword>
<dbReference type="GO" id="GO:0008703">
    <property type="term" value="F:5-amino-6-(5-phosphoribosylamino)uracil reductase activity"/>
    <property type="evidence" value="ECO:0007669"/>
    <property type="project" value="InterPro"/>
</dbReference>
<dbReference type="SUPFAM" id="SSF53597">
    <property type="entry name" value="Dihydrofolate reductase-like"/>
    <property type="match status" value="1"/>
</dbReference>